<dbReference type="Proteomes" id="UP001060170">
    <property type="component" value="Chromosome 14"/>
</dbReference>
<protein>
    <submittedName>
        <fullName evidence="1">Uncharacterized protein</fullName>
    </submittedName>
</protein>
<reference evidence="2" key="1">
    <citation type="journal article" date="2018" name="BMC Genomics">
        <title>Genomic insights into host adaptation between the wheat stripe rust pathogen (Puccinia striiformis f. sp. tritici) and the barley stripe rust pathogen (Puccinia striiformis f. sp. hordei).</title>
        <authorList>
            <person name="Xia C."/>
            <person name="Wang M."/>
            <person name="Yin C."/>
            <person name="Cornejo O.E."/>
            <person name="Hulbert S.H."/>
            <person name="Chen X."/>
        </authorList>
    </citation>
    <scope>NUCLEOTIDE SEQUENCE [LARGE SCALE GENOMIC DNA]</scope>
    <source>
        <strain evidence="2">93-210</strain>
    </source>
</reference>
<reference evidence="2" key="2">
    <citation type="journal article" date="2018" name="Mol. Plant Microbe Interact.">
        <title>Genome sequence resources for the wheat stripe rust pathogen (Puccinia striiformis f. sp. tritici) and the barley stripe rust pathogen (Puccinia striiformis f. sp. hordei).</title>
        <authorList>
            <person name="Xia C."/>
            <person name="Wang M."/>
            <person name="Yin C."/>
            <person name="Cornejo O.E."/>
            <person name="Hulbert S.H."/>
            <person name="Chen X."/>
        </authorList>
    </citation>
    <scope>NUCLEOTIDE SEQUENCE [LARGE SCALE GENOMIC DNA]</scope>
    <source>
        <strain evidence="2">93-210</strain>
    </source>
</reference>
<sequence length="1003" mass="109638">MSEQEHHADLDMFYTPLFSKLNLNNDDRHLNRLSQSFVPNHRSNSSTSSPSTSNLSPPATTPRTATQPSHTINHNPSPSASSPSSLHRDLYKLSLQSILQAGRPRRPSTDNNQCSDSNSTSTSQHEPSSTRALSIDEPIPNTATTTTFENPTRTSDNLFSEQEPVSQHQSRPSQDDNSTLALSARINEVAMSIQEVALALFQVQELRHSSASHQSESSRHPLSSSQTSPSILAADRPSGSALTHVDKALMRLEKKVETTSIQIIELETLIRPYRGTNGTSSAQSRLVNDKFDNITEEWARIQHDTEVLKDELKEDKWLVVFRAVSGQAEEMMESLEKVLAVSQEFVRETHRRTRSNTRKTRDSHASSTSSGDPQECEELMKSYHVLIKNFHAKNKHYVPSCERVLGILSKGIKSRSTKNGEVLRRYADMNLRFSSIQERINRVGLDLLGVEKILQQACVAASDTTPAEGSVQASEQSFLQLPTDSHIPTTPTSAGSPSKTRKALTSMSNYLISTSPQFLTKHSSNGNSISPFRKLASKFTSATPSLPSQPSSVCSGQTPSFSIAGATPNRTEPSQQRSLRPMRSTLNLGPSSSSSSVSRMMSKQPAKMTPIHSGLDDRSTAPSTAPEQHRPYRPYSRQTHQHTPSYEKPRWNISLKRIEDSPAAIAGTSGSNLTKSSSSRRATPNPTASRSQSRGGIRSQSQYGFAGYDRPCSVAGRSEASCGTTLSMSAYRSRPPSRHSRIPAPLWDPSMDVQRVQSKGSTEPGDLIRPYSRAATGPPPLPGGRARPATALSILSTGLLSPTESDLAKMPGRAPTTLGLSSSSSLSHSMMRPDNKRLSHGSITSTNLPKKKRLSDINLLESCPSTMMMIDDQQANPADPLDLLIHEKCGTQLTKIYIRRLDSPLSRNPEKAKLAGAGIGDQARYSFWFCGAGKPNEEKSVMCKLVEVKRGVLPTTNTNNRSNISSTGGNGSNEPSVKVLVRTKSGWIDLDSYLLDCQSNASF</sequence>
<evidence type="ECO:0000313" key="1">
    <source>
        <dbReference type="EMBL" id="KAI7940345.1"/>
    </source>
</evidence>
<keyword evidence="2" id="KW-1185">Reference proteome</keyword>
<name>A0ACC0DX84_9BASI</name>
<proteinExistence type="predicted"/>
<dbReference type="EMBL" id="CM045878">
    <property type="protein sequence ID" value="KAI7940345.1"/>
    <property type="molecule type" value="Genomic_DNA"/>
</dbReference>
<evidence type="ECO:0000313" key="2">
    <source>
        <dbReference type="Proteomes" id="UP001060170"/>
    </source>
</evidence>
<reference evidence="1 2" key="3">
    <citation type="journal article" date="2022" name="Microbiol. Spectr.">
        <title>Folding features and dynamics of 3D genome architecture in plant fungal pathogens.</title>
        <authorList>
            <person name="Xia C."/>
        </authorList>
    </citation>
    <scope>NUCLEOTIDE SEQUENCE [LARGE SCALE GENOMIC DNA]</scope>
    <source>
        <strain evidence="1 2">93-210</strain>
    </source>
</reference>
<accession>A0ACC0DX84</accession>
<comment type="caution">
    <text evidence="1">The sequence shown here is derived from an EMBL/GenBank/DDBJ whole genome shotgun (WGS) entry which is preliminary data.</text>
</comment>
<gene>
    <name evidence="1" type="ORF">MJO28_013997</name>
</gene>
<organism evidence="1 2">
    <name type="scientific">Puccinia striiformis f. sp. tritici</name>
    <dbReference type="NCBI Taxonomy" id="168172"/>
    <lineage>
        <taxon>Eukaryota</taxon>
        <taxon>Fungi</taxon>
        <taxon>Dikarya</taxon>
        <taxon>Basidiomycota</taxon>
        <taxon>Pucciniomycotina</taxon>
        <taxon>Pucciniomycetes</taxon>
        <taxon>Pucciniales</taxon>
        <taxon>Pucciniaceae</taxon>
        <taxon>Puccinia</taxon>
    </lineage>
</organism>